<feature type="transmembrane region" description="Helical" evidence="6">
    <location>
        <begin position="253"/>
        <end position="272"/>
    </location>
</feature>
<feature type="signal peptide" evidence="7">
    <location>
        <begin position="1"/>
        <end position="20"/>
    </location>
</feature>
<feature type="domain" description="EamA" evidence="8">
    <location>
        <begin position="161"/>
        <end position="295"/>
    </location>
</feature>
<sequence length="321" mass="32638">MTSRNSASLVGFACVLTASALWGTTGTTATFASGVSPLGIGAVAMGLGGLLLALTALHSIVKSRAKIAAQWPMLILGSLSVAIYPLAFYSSMHLAGVAIGTVISIGSAPLAASLIERIFDGQKLTTRWLLGAAAGLGGAVLLTFSESHGSAGAADATAVLYGILLGLVSGLLYALYSWVARRLMQAGIPPRAAMGSIFGVGGTLLLPVLAFTGAPLLASWTNVAVGIYMALVPVLVAYVLFAYGLARVSATMATTLSLLEPVIAAVLAVVIVGERLPAEGWAGIGLIVGSLFILTLPMPGRRRRAERPRSAAAIDAALPSR</sequence>
<evidence type="ECO:0000256" key="7">
    <source>
        <dbReference type="SAM" id="SignalP"/>
    </source>
</evidence>
<dbReference type="AlphaFoldDB" id="A0A9Q8Y612"/>
<keyword evidence="7" id="KW-0732">Signal</keyword>
<proteinExistence type="inferred from homology"/>
<keyword evidence="5 6" id="KW-0472">Membrane</keyword>
<dbReference type="EMBL" id="CP098807">
    <property type="protein sequence ID" value="USJ21709.1"/>
    <property type="molecule type" value="Genomic_DNA"/>
</dbReference>
<dbReference type="InterPro" id="IPR037185">
    <property type="entry name" value="EmrE-like"/>
</dbReference>
<feature type="transmembrane region" description="Helical" evidence="6">
    <location>
        <begin position="69"/>
        <end position="88"/>
    </location>
</feature>
<feature type="transmembrane region" description="Helical" evidence="6">
    <location>
        <begin position="127"/>
        <end position="144"/>
    </location>
</feature>
<dbReference type="OrthoDB" id="9787117at2"/>
<evidence type="ECO:0000256" key="3">
    <source>
        <dbReference type="ARBA" id="ARBA00022692"/>
    </source>
</evidence>
<dbReference type="Gene3D" id="1.10.3730.20">
    <property type="match status" value="1"/>
</dbReference>
<feature type="transmembrane region" description="Helical" evidence="6">
    <location>
        <begin position="94"/>
        <end position="115"/>
    </location>
</feature>
<accession>A0A9Q8Y612</accession>
<feature type="transmembrane region" description="Helical" evidence="6">
    <location>
        <begin position="156"/>
        <end position="176"/>
    </location>
</feature>
<feature type="transmembrane region" description="Helical" evidence="6">
    <location>
        <begin position="197"/>
        <end position="217"/>
    </location>
</feature>
<dbReference type="PANTHER" id="PTHR32322:SF2">
    <property type="entry name" value="EAMA DOMAIN-CONTAINING PROTEIN"/>
    <property type="match status" value="1"/>
</dbReference>
<evidence type="ECO:0000259" key="8">
    <source>
        <dbReference type="Pfam" id="PF00892"/>
    </source>
</evidence>
<evidence type="ECO:0000256" key="4">
    <source>
        <dbReference type="ARBA" id="ARBA00022989"/>
    </source>
</evidence>
<evidence type="ECO:0000313" key="10">
    <source>
        <dbReference type="Proteomes" id="UP001055460"/>
    </source>
</evidence>
<comment type="similarity">
    <text evidence="2">Belongs to the EamA transporter family.</text>
</comment>
<dbReference type="GO" id="GO:0016020">
    <property type="term" value="C:membrane"/>
    <property type="evidence" value="ECO:0007669"/>
    <property type="project" value="UniProtKB-SubCell"/>
</dbReference>
<comment type="subcellular location">
    <subcellularLocation>
        <location evidence="1">Membrane</location>
        <topology evidence="1">Multi-pass membrane protein</topology>
    </subcellularLocation>
</comment>
<evidence type="ECO:0000256" key="5">
    <source>
        <dbReference type="ARBA" id="ARBA00023136"/>
    </source>
</evidence>
<feature type="transmembrane region" description="Helical" evidence="6">
    <location>
        <begin position="39"/>
        <end position="57"/>
    </location>
</feature>
<keyword evidence="3 6" id="KW-0812">Transmembrane</keyword>
<evidence type="ECO:0000256" key="6">
    <source>
        <dbReference type="SAM" id="Phobius"/>
    </source>
</evidence>
<protein>
    <submittedName>
        <fullName evidence="9">DMT family transporter</fullName>
    </submittedName>
</protein>
<dbReference type="Proteomes" id="UP001055460">
    <property type="component" value="Chromosome"/>
</dbReference>
<dbReference type="InterPro" id="IPR000620">
    <property type="entry name" value="EamA_dom"/>
</dbReference>
<keyword evidence="4 6" id="KW-1133">Transmembrane helix</keyword>
<organism evidence="9 10">
    <name type="scientific">Ensifer adhaerens</name>
    <name type="common">Sinorhizobium morelense</name>
    <dbReference type="NCBI Taxonomy" id="106592"/>
    <lineage>
        <taxon>Bacteria</taxon>
        <taxon>Pseudomonadati</taxon>
        <taxon>Pseudomonadota</taxon>
        <taxon>Alphaproteobacteria</taxon>
        <taxon>Hyphomicrobiales</taxon>
        <taxon>Rhizobiaceae</taxon>
        <taxon>Sinorhizobium/Ensifer group</taxon>
        <taxon>Ensifer</taxon>
    </lineage>
</organism>
<feature type="transmembrane region" description="Helical" evidence="6">
    <location>
        <begin position="223"/>
        <end position="246"/>
    </location>
</feature>
<dbReference type="Pfam" id="PF00892">
    <property type="entry name" value="EamA"/>
    <property type="match status" value="2"/>
</dbReference>
<dbReference type="SUPFAM" id="SSF103481">
    <property type="entry name" value="Multidrug resistance efflux transporter EmrE"/>
    <property type="match status" value="2"/>
</dbReference>
<name>A0A9Q8Y612_ENSAD</name>
<dbReference type="RefSeq" id="WP_110818652.1">
    <property type="nucleotide sequence ID" value="NZ_CP098807.1"/>
</dbReference>
<dbReference type="InterPro" id="IPR050638">
    <property type="entry name" value="AA-Vitamin_Transporters"/>
</dbReference>
<evidence type="ECO:0000313" key="9">
    <source>
        <dbReference type="EMBL" id="USJ21709.1"/>
    </source>
</evidence>
<evidence type="ECO:0000256" key="2">
    <source>
        <dbReference type="ARBA" id="ARBA00007362"/>
    </source>
</evidence>
<feature type="chain" id="PRO_5040345578" evidence="7">
    <location>
        <begin position="21"/>
        <end position="321"/>
    </location>
</feature>
<feature type="transmembrane region" description="Helical" evidence="6">
    <location>
        <begin position="278"/>
        <end position="299"/>
    </location>
</feature>
<reference evidence="9" key="1">
    <citation type="submission" date="2022-06" db="EMBL/GenBank/DDBJ databases">
        <title>Physiological and biochemical characterization and genomic elucidation of a strain of the genus Ensifer adhaerens M8 that combines arsenic oxidation and chromium reduction.</title>
        <authorList>
            <person name="Li X."/>
            <person name="Yu c."/>
        </authorList>
    </citation>
    <scope>NUCLEOTIDE SEQUENCE</scope>
    <source>
        <strain evidence="9">M8</strain>
    </source>
</reference>
<dbReference type="PANTHER" id="PTHR32322">
    <property type="entry name" value="INNER MEMBRANE TRANSPORTER"/>
    <property type="match status" value="1"/>
</dbReference>
<gene>
    <name evidence="9" type="ORF">NE863_10260</name>
</gene>
<evidence type="ECO:0000256" key="1">
    <source>
        <dbReference type="ARBA" id="ARBA00004141"/>
    </source>
</evidence>
<feature type="domain" description="EamA" evidence="8">
    <location>
        <begin position="11"/>
        <end position="143"/>
    </location>
</feature>